<comment type="caution">
    <text evidence="2">The sequence shown here is derived from an EMBL/GenBank/DDBJ whole genome shotgun (WGS) entry which is preliminary data.</text>
</comment>
<evidence type="ECO:0000259" key="1">
    <source>
        <dbReference type="Pfam" id="PF10988"/>
    </source>
</evidence>
<name>A0A845PZE0_9FLAO</name>
<reference evidence="2 3" key="1">
    <citation type="submission" date="2019-11" db="EMBL/GenBank/DDBJ databases">
        <title>Characterization of Elizabethkingia argenteiflava sp. nov., isolated from inner surface of Soybean Pods.</title>
        <authorList>
            <person name="Mo S."/>
        </authorList>
    </citation>
    <scope>NUCLEOTIDE SEQUENCE [LARGE SCALE GENOMIC DNA]</scope>
    <source>
        <strain evidence="2 3">YB22</strain>
    </source>
</reference>
<organism evidence="2 3">
    <name type="scientific">Elizabethkingia argenteiflava</name>
    <dbReference type="NCBI Taxonomy" id="2681556"/>
    <lineage>
        <taxon>Bacteria</taxon>
        <taxon>Pseudomonadati</taxon>
        <taxon>Bacteroidota</taxon>
        <taxon>Flavobacteriia</taxon>
        <taxon>Flavobacteriales</taxon>
        <taxon>Weeksellaceae</taxon>
        <taxon>Elizabethkingia</taxon>
    </lineage>
</organism>
<dbReference type="EMBL" id="JAAABJ010000616">
    <property type="protein sequence ID" value="NAW51807.1"/>
    <property type="molecule type" value="Genomic_DNA"/>
</dbReference>
<dbReference type="Pfam" id="PF10988">
    <property type="entry name" value="DUF2807"/>
    <property type="match status" value="1"/>
</dbReference>
<feature type="domain" description="Putative auto-transporter adhesin head GIN" evidence="1">
    <location>
        <begin position="48"/>
        <end position="248"/>
    </location>
</feature>
<gene>
    <name evidence="2" type="ORF">GNY06_10640</name>
</gene>
<proteinExistence type="predicted"/>
<evidence type="ECO:0000313" key="3">
    <source>
        <dbReference type="Proteomes" id="UP000553459"/>
    </source>
</evidence>
<accession>A0A845PZE0</accession>
<dbReference type="InterPro" id="IPR021255">
    <property type="entry name" value="DUF2807"/>
</dbReference>
<dbReference type="Proteomes" id="UP000553459">
    <property type="component" value="Unassembled WGS sequence"/>
</dbReference>
<dbReference type="RefSeq" id="WP_166520069.1">
    <property type="nucleotide sequence ID" value="NZ_JAAABJ010000616.1"/>
</dbReference>
<dbReference type="PROSITE" id="PS51257">
    <property type="entry name" value="PROKAR_LIPOPROTEIN"/>
    <property type="match status" value="1"/>
</dbReference>
<sequence length="267" mass="28642">MKKTNMYLLGLLILLSSCIDIKSIKGKLSAFTQLKGTGPITKKVYPGDFSSVEVSSGIKAEILRSDSEKVVVYAPSDIQEYISVENSAGNLHIHFKTGTNLQISKSNIDVKIYARDFNSISASSSARIKVKDRFKQNKISITTSSSGIIEGDFEAKHMDLNSRSSGAYKGKIQALYVNAKAASSGYIFITGRTKDFNGQVSSSGRIKAEEVHTEIANVAASSSGSISILVSERAVGQASSIGHITFYKKGNPSILQKQKSGGSISIL</sequence>
<keyword evidence="3" id="KW-1185">Reference proteome</keyword>
<dbReference type="Gene3D" id="2.160.20.120">
    <property type="match status" value="1"/>
</dbReference>
<evidence type="ECO:0000313" key="2">
    <source>
        <dbReference type="EMBL" id="NAW51807.1"/>
    </source>
</evidence>
<dbReference type="AlphaFoldDB" id="A0A845PZE0"/>
<protein>
    <submittedName>
        <fullName evidence="2">DUF2807 domain-containing protein</fullName>
    </submittedName>
</protein>